<keyword evidence="2" id="KW-1003">Cell membrane</keyword>
<dbReference type="PIRSF" id="PIRSF026649">
    <property type="entry name" value="MsbB"/>
    <property type="match status" value="1"/>
</dbReference>
<evidence type="ECO:0000256" key="1">
    <source>
        <dbReference type="ARBA" id="ARBA00004533"/>
    </source>
</evidence>
<dbReference type="GO" id="GO:0016746">
    <property type="term" value="F:acyltransferase activity"/>
    <property type="evidence" value="ECO:0007669"/>
    <property type="project" value="UniProtKB-KW"/>
</dbReference>
<evidence type="ECO:0000256" key="3">
    <source>
        <dbReference type="ARBA" id="ARBA00022519"/>
    </source>
</evidence>
<dbReference type="AlphaFoldDB" id="A0A934WI86"/>
<dbReference type="InterPro" id="IPR004960">
    <property type="entry name" value="LipA_acyltrans"/>
</dbReference>
<dbReference type="RefSeq" id="WP_201156261.1">
    <property type="nucleotide sequence ID" value="NZ_NHSD01000132.1"/>
</dbReference>
<evidence type="ECO:0000256" key="2">
    <source>
        <dbReference type="ARBA" id="ARBA00022475"/>
    </source>
</evidence>
<proteinExistence type="predicted"/>
<gene>
    <name evidence="7" type="ORF">CCR87_03835</name>
</gene>
<dbReference type="Proteomes" id="UP000706333">
    <property type="component" value="Unassembled WGS sequence"/>
</dbReference>
<comment type="subcellular location">
    <subcellularLocation>
        <location evidence="1">Cell inner membrane</location>
    </subcellularLocation>
</comment>
<evidence type="ECO:0000313" key="8">
    <source>
        <dbReference type="Proteomes" id="UP000706333"/>
    </source>
</evidence>
<evidence type="ECO:0000256" key="5">
    <source>
        <dbReference type="ARBA" id="ARBA00023136"/>
    </source>
</evidence>
<organism evidence="7 8">
    <name type="scientific">Rhodobaculum claviforme</name>
    <dbReference type="NCBI Taxonomy" id="1549854"/>
    <lineage>
        <taxon>Bacteria</taxon>
        <taxon>Pseudomonadati</taxon>
        <taxon>Pseudomonadota</taxon>
        <taxon>Alphaproteobacteria</taxon>
        <taxon>Rhodobacterales</taxon>
        <taxon>Paracoccaceae</taxon>
        <taxon>Rhodobaculum</taxon>
    </lineage>
</organism>
<dbReference type="EMBL" id="NHSD01000132">
    <property type="protein sequence ID" value="MBK5926492.1"/>
    <property type="molecule type" value="Genomic_DNA"/>
</dbReference>
<dbReference type="GO" id="GO:0009247">
    <property type="term" value="P:glycolipid biosynthetic process"/>
    <property type="evidence" value="ECO:0007669"/>
    <property type="project" value="UniProtKB-ARBA"/>
</dbReference>
<accession>A0A934WI86</accession>
<reference evidence="7" key="2">
    <citation type="journal article" date="2020" name="Microorganisms">
        <title>Osmotic Adaptation and Compatible Solute Biosynthesis of Phototrophic Bacteria as Revealed from Genome Analyses.</title>
        <authorList>
            <person name="Imhoff J.F."/>
            <person name="Rahn T."/>
            <person name="Kunzel S."/>
            <person name="Keller A."/>
            <person name="Neulinger S.C."/>
        </authorList>
    </citation>
    <scope>NUCLEOTIDE SEQUENCE</scope>
    <source>
        <strain evidence="7">LMG 28126</strain>
    </source>
</reference>
<evidence type="ECO:0000313" key="7">
    <source>
        <dbReference type="EMBL" id="MBK5926492.1"/>
    </source>
</evidence>
<sequence length="299" mass="32944">MTPHLRTARDWIVALGVRGLLWLGERLPYRTRVRGLSWIGGRVFAPLTDFPARIRANLALVCPDLTEDRIRAIQRRVPVNAVRTLVEIHSGPDFRATAAAAAVRGAEHLAAVEAAHAAGRPVILVSGHFGNYDVPRAALAARGIAVGGLYRPLKNRFYNALYADKIARISGPVFPRGRRGLAEMVRFLRQGGVVGLLIDQRMGNGVPLDFFGRPAWTALSAAEMAVKYDALILPAYGRRVGDGLDFELVLEAPLEHGDPAAMTQALNDSLERMVRADMDQWLWFHRRWRDPHGGADIDG</sequence>
<evidence type="ECO:0000256" key="6">
    <source>
        <dbReference type="ARBA" id="ARBA00023315"/>
    </source>
</evidence>
<dbReference type="CDD" id="cd07984">
    <property type="entry name" value="LPLAT_LABLAT-like"/>
    <property type="match status" value="1"/>
</dbReference>
<comment type="caution">
    <text evidence="7">The sequence shown here is derived from an EMBL/GenBank/DDBJ whole genome shotgun (WGS) entry which is preliminary data.</text>
</comment>
<dbReference type="PANTHER" id="PTHR30606">
    <property type="entry name" value="LIPID A BIOSYNTHESIS LAUROYL ACYLTRANSFERASE"/>
    <property type="match status" value="1"/>
</dbReference>
<keyword evidence="6" id="KW-0012">Acyltransferase</keyword>
<dbReference type="GO" id="GO:0005886">
    <property type="term" value="C:plasma membrane"/>
    <property type="evidence" value="ECO:0007669"/>
    <property type="project" value="UniProtKB-SubCell"/>
</dbReference>
<name>A0A934WI86_9RHOB</name>
<keyword evidence="3" id="KW-0997">Cell inner membrane</keyword>
<evidence type="ECO:0000256" key="4">
    <source>
        <dbReference type="ARBA" id="ARBA00022679"/>
    </source>
</evidence>
<evidence type="ECO:0008006" key="9">
    <source>
        <dbReference type="Google" id="ProtNLM"/>
    </source>
</evidence>
<protein>
    <recommendedName>
        <fullName evidence="9">Lauroyl acyltransferase</fullName>
    </recommendedName>
</protein>
<reference evidence="7" key="1">
    <citation type="submission" date="2017-05" db="EMBL/GenBank/DDBJ databases">
        <authorList>
            <person name="Imhoff J.F."/>
            <person name="Rahn T."/>
            <person name="Kuenzel S."/>
            <person name="Neulinger S.C."/>
        </authorList>
    </citation>
    <scope>NUCLEOTIDE SEQUENCE</scope>
    <source>
        <strain evidence="7">LMG 28126</strain>
    </source>
</reference>
<keyword evidence="4" id="KW-0808">Transferase</keyword>
<dbReference type="Pfam" id="PF03279">
    <property type="entry name" value="Lip_A_acyltrans"/>
    <property type="match status" value="1"/>
</dbReference>
<keyword evidence="5" id="KW-0472">Membrane</keyword>
<keyword evidence="8" id="KW-1185">Reference proteome</keyword>
<dbReference type="PANTHER" id="PTHR30606:SF10">
    <property type="entry name" value="PHOSPHATIDYLINOSITOL MANNOSIDE ACYLTRANSFERASE"/>
    <property type="match status" value="1"/>
</dbReference>